<dbReference type="Proteomes" id="UP001332192">
    <property type="component" value="Chromosome"/>
</dbReference>
<dbReference type="PANTHER" id="PTHR43649">
    <property type="entry name" value="ARABINOSE-BINDING PROTEIN-RELATED"/>
    <property type="match status" value="1"/>
</dbReference>
<reference evidence="1 2" key="1">
    <citation type="journal article" date="2024" name="Front. Microbiol.">
        <title>Novel thermophilic genera Geochorda gen. nov. and Carboxydochorda gen. nov. from the deep terrestrial subsurface reveal the ecophysiological diversity in the class Limnochordia.</title>
        <authorList>
            <person name="Karnachuk O.V."/>
            <person name="Lukina A.P."/>
            <person name="Avakyan M.R."/>
            <person name="Kadnikov V.V."/>
            <person name="Begmatov S."/>
            <person name="Beletsky A.V."/>
            <person name="Vlasova K.G."/>
            <person name="Novikov A.A."/>
            <person name="Shcherbakova V.A."/>
            <person name="Mardanov A.V."/>
            <person name="Ravin N.V."/>
        </authorList>
    </citation>
    <scope>NUCLEOTIDE SEQUENCE [LARGE SCALE GENOMIC DNA]</scope>
    <source>
        <strain evidence="1 2">L945</strain>
    </source>
</reference>
<organism evidence="1 2">
    <name type="scientific">Carboxydichorda subterranea</name>
    <dbReference type="NCBI Taxonomy" id="3109565"/>
    <lineage>
        <taxon>Bacteria</taxon>
        <taxon>Bacillati</taxon>
        <taxon>Bacillota</taxon>
        <taxon>Limnochordia</taxon>
        <taxon>Limnochordales</taxon>
        <taxon>Geochordaceae</taxon>
        <taxon>Carboxydichorda</taxon>
    </lineage>
</organism>
<protein>
    <submittedName>
        <fullName evidence="1">Sugar ABC transporter substrate-binding protein</fullName>
    </submittedName>
</protein>
<dbReference type="Gene3D" id="3.40.190.10">
    <property type="entry name" value="Periplasmic binding protein-like II"/>
    <property type="match status" value="1"/>
</dbReference>
<dbReference type="RefSeq" id="WP_324716858.1">
    <property type="nucleotide sequence ID" value="NZ_CP141615.1"/>
</dbReference>
<accession>A0ABZ1BXZ9</accession>
<evidence type="ECO:0000313" key="2">
    <source>
        <dbReference type="Proteomes" id="UP001332192"/>
    </source>
</evidence>
<dbReference type="EMBL" id="CP141615">
    <property type="protein sequence ID" value="WRP17588.1"/>
    <property type="molecule type" value="Genomic_DNA"/>
</dbReference>
<sequence length="432" mass="47118">MRQRTGPGGKLARVAVGAIAAVALAGAWPAAGGALPAARAGAARQIEFWTISLSPFFDNEMRQLASEFEASHPGVQVKWTDVPIQAIQQKLLSAIAAGTAPDVVNLNSDTAVQLYQQGALLDLGKYAPKQAWSVYFPRALATFKDGDVIYGAPWYWAPKVMAYNVEIFRKAGLDPERPPTTVEGMIEAAKRIKDKTGLYGFMPNINGVNFLFVFQEAGLPVLDENGSRALFNSPEHVKLVEQYADLFKQDYIPEDTMRRGYLGATELYTAGRLGMLLTGPQFLIRVQKDNPAIYESTRAAAYPLDKGRVIHTPLMGFSVPVNTRNKELAVEFALFATDDAHQLAFAKASNTFPSTIKAARDSFFTKGGPTAADQARVADAAQLQYAQDLTVHVPNASKLFKAFKDNVEAAFFGGKPVKQALDEIVRIWNAEL</sequence>
<proteinExistence type="predicted"/>
<dbReference type="InterPro" id="IPR050490">
    <property type="entry name" value="Bact_solute-bd_prot1"/>
</dbReference>
<dbReference type="InterPro" id="IPR006059">
    <property type="entry name" value="SBP"/>
</dbReference>
<dbReference type="SUPFAM" id="SSF53850">
    <property type="entry name" value="Periplasmic binding protein-like II"/>
    <property type="match status" value="1"/>
</dbReference>
<keyword evidence="2" id="KW-1185">Reference proteome</keyword>
<dbReference type="Pfam" id="PF01547">
    <property type="entry name" value="SBP_bac_1"/>
    <property type="match status" value="1"/>
</dbReference>
<name>A0ABZ1BXZ9_9FIRM</name>
<dbReference type="CDD" id="cd13585">
    <property type="entry name" value="PBP2_TMBP_like"/>
    <property type="match status" value="1"/>
</dbReference>
<evidence type="ECO:0000313" key="1">
    <source>
        <dbReference type="EMBL" id="WRP17588.1"/>
    </source>
</evidence>
<gene>
    <name evidence="1" type="ORF">U7230_00790</name>
</gene>
<dbReference type="PANTHER" id="PTHR43649:SF12">
    <property type="entry name" value="DIACETYLCHITOBIOSE BINDING PROTEIN DASA"/>
    <property type="match status" value="1"/>
</dbReference>